<organism evidence="1 2">
    <name type="scientific">Mycobacterium phage Cane17</name>
    <dbReference type="NCBI Taxonomy" id="2301548"/>
    <lineage>
        <taxon>Viruses</taxon>
        <taxon>Duplodnaviria</taxon>
        <taxon>Heunggongvirae</taxon>
        <taxon>Uroviricota</taxon>
        <taxon>Caudoviricetes</taxon>
        <taxon>Ceeclamvirinae</taxon>
        <taxon>Bixzunavirus</taxon>
        <taxon>Bixzunavirus cane17</taxon>
    </lineage>
</organism>
<gene>
    <name evidence="1" type="primary">4</name>
    <name evidence="1" type="ORF">SEA_CANE17_4</name>
</gene>
<sequence length="61" mass="6715">MEMGLFWMASGVGLAFFLVLLGQGVQSWLRSRAALAKAQALRELREAGYPVPDGTQFNFPL</sequence>
<dbReference type="EMBL" id="MH697579">
    <property type="protein sequence ID" value="AXQ51618.1"/>
    <property type="molecule type" value="Genomic_DNA"/>
</dbReference>
<dbReference type="RefSeq" id="YP_010057189.1">
    <property type="nucleotide sequence ID" value="NC_054716.1"/>
</dbReference>
<evidence type="ECO:0000313" key="2">
    <source>
        <dbReference type="Proteomes" id="UP000263185"/>
    </source>
</evidence>
<dbReference type="KEGG" id="vg:64763972"/>
<reference evidence="1 2" key="1">
    <citation type="submission" date="2018-07" db="EMBL/GenBank/DDBJ databases">
        <authorList>
            <person name="Fast K.M."/>
            <person name="Castleberry S."/>
            <person name="Jones I.K."/>
            <person name="Larrimore J.D."/>
            <person name="Long C.A."/>
            <person name="Pritchett N.C."/>
            <person name="Keener T."/>
            <person name="Sandel M.W."/>
            <person name="Bollivar D.W."/>
            <person name="Garlena R.A."/>
            <person name="Russell D.A."/>
            <person name="Pope W.H."/>
            <person name="Jacobs-Sera D."/>
            <person name="Hatfull G.F."/>
        </authorList>
    </citation>
    <scope>NUCLEOTIDE SEQUENCE [LARGE SCALE GENOMIC DNA]</scope>
</reference>
<dbReference type="Proteomes" id="UP000263185">
    <property type="component" value="Segment"/>
</dbReference>
<protein>
    <submittedName>
        <fullName evidence="1">Uncharacterized protein</fullName>
    </submittedName>
</protein>
<evidence type="ECO:0000313" key="1">
    <source>
        <dbReference type="EMBL" id="AXQ51618.1"/>
    </source>
</evidence>
<proteinExistence type="predicted"/>
<dbReference type="GeneID" id="64763972"/>
<accession>A0A346N8I3</accession>
<keyword evidence="2" id="KW-1185">Reference proteome</keyword>
<name>A0A346N8I3_9CAUD</name>